<dbReference type="GeneID" id="19329875"/>
<sequence length="280" mass="31208">MTVTKSRSLDFSAHTPSNSNTPAPRSAPRHIPIYLENDSVRKISPVFLVTTRSEISLPSQQTISLSAQTEMMETDEKDTLHASTSGRIMDRNIRKGNLSIFSSRLGGEKRYDPPRKVTPEGSSVKDIVKWLESTSTTTEKPSAFPQASEDIQGDCKGLVSRDEDSSSPNPSPPPERAASPDQVAQTAQPSTETEEYSLTLLRYKKYFNNRPLARCLDVAPEPLKGKDELSKETRRKNLRRTSSIQQLEALMSDLSDMSIDKTVPPLPTTEQRDPKDVKEF</sequence>
<evidence type="ECO:0000313" key="2">
    <source>
        <dbReference type="EMBL" id="EOO03470.1"/>
    </source>
</evidence>
<evidence type="ECO:0000313" key="3">
    <source>
        <dbReference type="Proteomes" id="UP000014074"/>
    </source>
</evidence>
<dbReference type="Proteomes" id="UP000014074">
    <property type="component" value="Unassembled WGS sequence"/>
</dbReference>
<feature type="region of interest" description="Disordered" evidence="1">
    <location>
        <begin position="156"/>
        <end position="194"/>
    </location>
</feature>
<accession>R8BVX8</accession>
<reference evidence="3" key="1">
    <citation type="journal article" date="2013" name="Genome Announc.">
        <title>Draft genome sequence of the ascomycete Phaeoacremonium aleophilum strain UCR-PA7, a causal agent of the esca disease complex in grapevines.</title>
        <authorList>
            <person name="Blanco-Ulate B."/>
            <person name="Rolshausen P."/>
            <person name="Cantu D."/>
        </authorList>
    </citation>
    <scope>NUCLEOTIDE SEQUENCE [LARGE SCALE GENOMIC DNA]</scope>
    <source>
        <strain evidence="3">UCR-PA7</strain>
    </source>
</reference>
<dbReference type="RefSeq" id="XP_007911720.1">
    <property type="nucleotide sequence ID" value="XM_007913529.1"/>
</dbReference>
<feature type="compositionally biased region" description="Basic and acidic residues" evidence="1">
    <location>
        <begin position="270"/>
        <end position="280"/>
    </location>
</feature>
<dbReference type="EMBL" id="KB932820">
    <property type="protein sequence ID" value="EOO03470.1"/>
    <property type="molecule type" value="Genomic_DNA"/>
</dbReference>
<feature type="compositionally biased region" description="Basic and acidic residues" evidence="1">
    <location>
        <begin position="106"/>
        <end position="118"/>
    </location>
</feature>
<feature type="compositionally biased region" description="Polar residues" evidence="1">
    <location>
        <begin position="182"/>
        <end position="191"/>
    </location>
</feature>
<evidence type="ECO:0000256" key="1">
    <source>
        <dbReference type="SAM" id="MobiDB-lite"/>
    </source>
</evidence>
<feature type="region of interest" description="Disordered" evidence="1">
    <location>
        <begin position="104"/>
        <end position="123"/>
    </location>
</feature>
<proteinExistence type="predicted"/>
<dbReference type="OrthoDB" id="5238042at2759"/>
<gene>
    <name evidence="2" type="ORF">UCRPA7_940</name>
</gene>
<dbReference type="AlphaFoldDB" id="R8BVX8"/>
<dbReference type="HOGENOM" id="CLU_994618_0_0_1"/>
<dbReference type="KEGG" id="tmn:UCRPA7_940"/>
<keyword evidence="3" id="KW-1185">Reference proteome</keyword>
<protein>
    <submittedName>
        <fullName evidence="2">Uncharacterized protein</fullName>
    </submittedName>
</protein>
<organism evidence="2 3">
    <name type="scientific">Phaeoacremonium minimum (strain UCR-PA7)</name>
    <name type="common">Esca disease fungus</name>
    <name type="synonym">Togninia minima</name>
    <dbReference type="NCBI Taxonomy" id="1286976"/>
    <lineage>
        <taxon>Eukaryota</taxon>
        <taxon>Fungi</taxon>
        <taxon>Dikarya</taxon>
        <taxon>Ascomycota</taxon>
        <taxon>Pezizomycotina</taxon>
        <taxon>Sordariomycetes</taxon>
        <taxon>Sordariomycetidae</taxon>
        <taxon>Togniniales</taxon>
        <taxon>Togniniaceae</taxon>
        <taxon>Phaeoacremonium</taxon>
    </lineage>
</organism>
<feature type="region of interest" description="Disordered" evidence="1">
    <location>
        <begin position="1"/>
        <end position="29"/>
    </location>
</feature>
<name>R8BVX8_PHAM7</name>
<feature type="region of interest" description="Disordered" evidence="1">
    <location>
        <begin position="251"/>
        <end position="280"/>
    </location>
</feature>
<feature type="compositionally biased region" description="Polar residues" evidence="1">
    <location>
        <begin position="14"/>
        <end position="23"/>
    </location>
</feature>